<keyword evidence="7" id="KW-1185">Reference proteome</keyword>
<dbReference type="AlphaFoldDB" id="A0A327YU88"/>
<evidence type="ECO:0000313" key="6">
    <source>
        <dbReference type="EMBL" id="RAK21589.1"/>
    </source>
</evidence>
<dbReference type="GO" id="GO:0016020">
    <property type="term" value="C:membrane"/>
    <property type="evidence" value="ECO:0007669"/>
    <property type="project" value="UniProtKB-SubCell"/>
</dbReference>
<evidence type="ECO:0000313" key="7">
    <source>
        <dbReference type="Proteomes" id="UP000249620"/>
    </source>
</evidence>
<accession>A0A327YU88</accession>
<evidence type="ECO:0000256" key="5">
    <source>
        <dbReference type="SAM" id="Phobius"/>
    </source>
</evidence>
<sequence length="125" mass="13616">MKIATIIVRVLLGAMMLFASISYFFKLGPEQPEPTGDLATLMAGFMASKYIFPVAKAIELIAGLILVSGKFVRLGTIILLPISINIFLIHVVVTGTDIPMAVAILFANVFLIYANWDGFKEIVKP</sequence>
<evidence type="ECO:0000256" key="1">
    <source>
        <dbReference type="ARBA" id="ARBA00004141"/>
    </source>
</evidence>
<keyword evidence="3 5" id="KW-1133">Transmembrane helix</keyword>
<name>A0A327YU88_9FLAO</name>
<evidence type="ECO:0000256" key="3">
    <source>
        <dbReference type="ARBA" id="ARBA00022989"/>
    </source>
</evidence>
<gene>
    <name evidence="6" type="ORF">B0I03_10521</name>
</gene>
<protein>
    <submittedName>
        <fullName evidence="6">DoxX-like protein</fullName>
    </submittedName>
</protein>
<comment type="caution">
    <text evidence="6">The sequence shown here is derived from an EMBL/GenBank/DDBJ whole genome shotgun (WGS) entry which is preliminary data.</text>
</comment>
<feature type="transmembrane region" description="Helical" evidence="5">
    <location>
        <begin position="98"/>
        <end position="116"/>
    </location>
</feature>
<proteinExistence type="predicted"/>
<feature type="transmembrane region" description="Helical" evidence="5">
    <location>
        <begin position="7"/>
        <end position="25"/>
    </location>
</feature>
<evidence type="ECO:0000256" key="2">
    <source>
        <dbReference type="ARBA" id="ARBA00022692"/>
    </source>
</evidence>
<comment type="subcellular location">
    <subcellularLocation>
        <location evidence="1">Membrane</location>
        <topology evidence="1">Multi-pass membrane protein</topology>
    </subcellularLocation>
</comment>
<dbReference type="Pfam" id="PF07681">
    <property type="entry name" value="DoxX"/>
    <property type="match status" value="1"/>
</dbReference>
<feature type="transmembrane region" description="Helical" evidence="5">
    <location>
        <begin position="74"/>
        <end position="92"/>
    </location>
</feature>
<evidence type="ECO:0000256" key="4">
    <source>
        <dbReference type="ARBA" id="ARBA00023136"/>
    </source>
</evidence>
<reference evidence="6 7" key="1">
    <citation type="submission" date="2018-06" db="EMBL/GenBank/DDBJ databases">
        <title>Genomic Encyclopedia of Type Strains, Phase III (KMG-III): the genomes of soil and plant-associated and newly described type strains.</title>
        <authorList>
            <person name="Whitman W."/>
        </authorList>
    </citation>
    <scope>NUCLEOTIDE SEQUENCE [LARGE SCALE GENOMIC DNA]</scope>
    <source>
        <strain evidence="6 7">CGMCC 1.12398</strain>
    </source>
</reference>
<dbReference type="RefSeq" id="WP_111567050.1">
    <property type="nucleotide sequence ID" value="NZ_QLMI01000005.1"/>
</dbReference>
<organism evidence="6 7">
    <name type="scientific">Flavobacterium aquaticum</name>
    <dbReference type="NCBI Taxonomy" id="1236486"/>
    <lineage>
        <taxon>Bacteria</taxon>
        <taxon>Pseudomonadati</taxon>
        <taxon>Bacteroidota</taxon>
        <taxon>Flavobacteriia</taxon>
        <taxon>Flavobacteriales</taxon>
        <taxon>Flavobacteriaceae</taxon>
        <taxon>Flavobacterium</taxon>
    </lineage>
</organism>
<dbReference type="OrthoDB" id="8161897at2"/>
<keyword evidence="2 5" id="KW-0812">Transmembrane</keyword>
<feature type="transmembrane region" description="Helical" evidence="5">
    <location>
        <begin position="45"/>
        <end position="67"/>
    </location>
</feature>
<dbReference type="InterPro" id="IPR032808">
    <property type="entry name" value="DoxX"/>
</dbReference>
<dbReference type="EMBL" id="QLMI01000005">
    <property type="protein sequence ID" value="RAK21589.1"/>
    <property type="molecule type" value="Genomic_DNA"/>
</dbReference>
<dbReference type="Proteomes" id="UP000249620">
    <property type="component" value="Unassembled WGS sequence"/>
</dbReference>
<keyword evidence="4 5" id="KW-0472">Membrane</keyword>